<evidence type="ECO:0000256" key="1">
    <source>
        <dbReference type="SAM" id="MobiDB-lite"/>
    </source>
</evidence>
<comment type="caution">
    <text evidence="2">The sequence shown here is derived from an EMBL/GenBank/DDBJ whole genome shotgun (WGS) entry which is preliminary data.</text>
</comment>
<protein>
    <submittedName>
        <fullName evidence="2">Uncharacterized protein</fullName>
    </submittedName>
</protein>
<organism evidence="2 3">
    <name type="scientific">Thalassiosira oceanica</name>
    <name type="common">Marine diatom</name>
    <dbReference type="NCBI Taxonomy" id="159749"/>
    <lineage>
        <taxon>Eukaryota</taxon>
        <taxon>Sar</taxon>
        <taxon>Stramenopiles</taxon>
        <taxon>Ochrophyta</taxon>
        <taxon>Bacillariophyta</taxon>
        <taxon>Coscinodiscophyceae</taxon>
        <taxon>Thalassiosirophycidae</taxon>
        <taxon>Thalassiosirales</taxon>
        <taxon>Thalassiosiraceae</taxon>
        <taxon>Thalassiosira</taxon>
    </lineage>
</organism>
<feature type="region of interest" description="Disordered" evidence="1">
    <location>
        <begin position="190"/>
        <end position="254"/>
    </location>
</feature>
<evidence type="ECO:0000313" key="2">
    <source>
        <dbReference type="EMBL" id="EJK48784.1"/>
    </source>
</evidence>
<feature type="compositionally biased region" description="Basic and acidic residues" evidence="1">
    <location>
        <begin position="218"/>
        <end position="234"/>
    </location>
</feature>
<accession>K0R9B7</accession>
<feature type="compositionally biased region" description="Basic and acidic residues" evidence="1">
    <location>
        <begin position="190"/>
        <end position="206"/>
    </location>
</feature>
<proteinExistence type="predicted"/>
<gene>
    <name evidence="2" type="ORF">THAOC_32388</name>
</gene>
<keyword evidence="3" id="KW-1185">Reference proteome</keyword>
<reference evidence="2 3" key="1">
    <citation type="journal article" date="2012" name="Genome Biol.">
        <title>Genome and low-iron response of an oceanic diatom adapted to chronic iron limitation.</title>
        <authorList>
            <person name="Lommer M."/>
            <person name="Specht M."/>
            <person name="Roy A.S."/>
            <person name="Kraemer L."/>
            <person name="Andreson R."/>
            <person name="Gutowska M.A."/>
            <person name="Wolf J."/>
            <person name="Bergner S.V."/>
            <person name="Schilhabel M.B."/>
            <person name="Klostermeier U.C."/>
            <person name="Beiko R.G."/>
            <person name="Rosenstiel P."/>
            <person name="Hippler M."/>
            <person name="Laroche J."/>
        </authorList>
    </citation>
    <scope>NUCLEOTIDE SEQUENCE [LARGE SCALE GENOMIC DNA]</scope>
    <source>
        <strain evidence="2 3">CCMP1005</strain>
    </source>
</reference>
<dbReference type="EMBL" id="AGNL01045423">
    <property type="protein sequence ID" value="EJK48784.1"/>
    <property type="molecule type" value="Genomic_DNA"/>
</dbReference>
<name>K0R9B7_THAOC</name>
<evidence type="ECO:0000313" key="3">
    <source>
        <dbReference type="Proteomes" id="UP000266841"/>
    </source>
</evidence>
<dbReference type="Proteomes" id="UP000266841">
    <property type="component" value="Unassembled WGS sequence"/>
</dbReference>
<sequence length="414" mass="44145">MTGVPDGTAAVTLEALASDVVFVYLAEETLGDLADKSPFRRLGRRLGLHAEVHWTVKEQGRSGEEASDATRQRALRVPPELLVGEAPDRVPGVVARLRRLVRFAQHGLDAAPVLVVVRATEPIVEGCAGAPFARYGLDAVPVPVPVPAPNAELAAHGRVPLARDGLDEREPYGGEGRLVGHVATGAVLREAEESGGRRPAGDREGVRAGVAANAPARLRADDVVKPDDVRDVPRAHGPLVPRRPRRGRAGLGHRLDGSLRRDARVVPDRLRGQHPDAHVVETLEAEYPLLGQGGDRDGMRGTGAVASGPTTNPRRVCRGRAALGEEELHHVRQGVRDDASIRGEEVDRAHAVLEETTEQRPAAGGSGPPPSSGGAGLALKLIFLDLASADRPTGPLVGWRVCVRERERERETRV</sequence>
<dbReference type="AlphaFoldDB" id="K0R9B7"/>